<keyword evidence="2" id="KW-0285">Flavoprotein</keyword>
<dbReference type="PANTHER" id="PTHR23023">
    <property type="entry name" value="DIMETHYLANILINE MONOOXYGENASE"/>
    <property type="match status" value="1"/>
</dbReference>
<name>A0AAD5VE67_9AGAR</name>
<keyword evidence="7" id="KW-1185">Reference proteome</keyword>
<dbReference type="SUPFAM" id="SSF51905">
    <property type="entry name" value="FAD/NAD(P)-binding domain"/>
    <property type="match status" value="1"/>
</dbReference>
<evidence type="ECO:0000256" key="4">
    <source>
        <dbReference type="ARBA" id="ARBA00023002"/>
    </source>
</evidence>
<dbReference type="Gene3D" id="3.50.50.60">
    <property type="entry name" value="FAD/NAD(P)-binding domain"/>
    <property type="match status" value="3"/>
</dbReference>
<dbReference type="AlphaFoldDB" id="A0AAD5VE67"/>
<evidence type="ECO:0000256" key="3">
    <source>
        <dbReference type="ARBA" id="ARBA00022827"/>
    </source>
</evidence>
<protein>
    <recommendedName>
        <fullName evidence="8">Flavin-containing monooxygenase</fullName>
    </recommendedName>
</protein>
<evidence type="ECO:0000256" key="5">
    <source>
        <dbReference type="SAM" id="SignalP"/>
    </source>
</evidence>
<evidence type="ECO:0000256" key="2">
    <source>
        <dbReference type="ARBA" id="ARBA00022630"/>
    </source>
</evidence>
<gene>
    <name evidence="6" type="ORF">NP233_g12682</name>
</gene>
<dbReference type="InterPro" id="IPR006594">
    <property type="entry name" value="LisH"/>
</dbReference>
<evidence type="ECO:0008006" key="8">
    <source>
        <dbReference type="Google" id="ProtNLM"/>
    </source>
</evidence>
<comment type="similarity">
    <text evidence="1">Belongs to the FMO family.</text>
</comment>
<dbReference type="SMART" id="SM00667">
    <property type="entry name" value="LisH"/>
    <property type="match status" value="1"/>
</dbReference>
<proteinExistence type="inferred from homology"/>
<accession>A0AAD5VE67</accession>
<dbReference type="InterPro" id="IPR050346">
    <property type="entry name" value="FMO-like"/>
</dbReference>
<dbReference type="GO" id="GO:0050660">
    <property type="term" value="F:flavin adenine dinucleotide binding"/>
    <property type="evidence" value="ECO:0007669"/>
    <property type="project" value="InterPro"/>
</dbReference>
<dbReference type="Proteomes" id="UP001213000">
    <property type="component" value="Unassembled WGS sequence"/>
</dbReference>
<reference evidence="6" key="1">
    <citation type="submission" date="2022-07" db="EMBL/GenBank/DDBJ databases">
        <title>Genome Sequence of Leucocoprinus birnbaumii.</title>
        <authorList>
            <person name="Buettner E."/>
        </authorList>
    </citation>
    <scope>NUCLEOTIDE SEQUENCE</scope>
    <source>
        <strain evidence="6">VT141</strain>
    </source>
</reference>
<evidence type="ECO:0000313" key="7">
    <source>
        <dbReference type="Proteomes" id="UP001213000"/>
    </source>
</evidence>
<keyword evidence="5" id="KW-0732">Signal</keyword>
<dbReference type="PROSITE" id="PS50896">
    <property type="entry name" value="LISH"/>
    <property type="match status" value="1"/>
</dbReference>
<evidence type="ECO:0000256" key="1">
    <source>
        <dbReference type="ARBA" id="ARBA00009183"/>
    </source>
</evidence>
<keyword evidence="3" id="KW-0274">FAD</keyword>
<evidence type="ECO:0000313" key="6">
    <source>
        <dbReference type="EMBL" id="KAJ3553277.1"/>
    </source>
</evidence>
<sequence>MLLSPPAFVLSLLSYLLPSDWRLTTSELAPKPQQEKSILIIGAGSAGLGALKTAVDISKEDNLNWKIVLFEEREDVGGVWLPDSRTSPPELPKTPLYPYLRTNTPVPFMTYPSFVFPPGTPLYPHHDHVLKYHQTYADAHNLWPYIRFNHSVLNAAWIPSDTATSASMIRGAGRFVKRGATAKQSQWNITFQPGLDSRAEKFALFDHLVVASGNHHIPNVVHWRGEDEWLAHGHDRAIKHAIRYRYPEDYTGKKVLFVGAGDSSFDIAKQVVQFADKVYISVRHEVAPLPGTELRADISHFSTDAIHFVDGTALQDVDIVILGTGYQIRKQFLESSALVKIDPTANSSAFRSAEHLTSNTKYLFPLYKHIFPILEELPITALAFIGIPMNIPNCPSDVAQSMFALQVIKHGDGVLPGKTELLEELDEQEEGVRRGGFDPYVRGHRLIRGTEMDYQDDLVEFLKKKGLIRDDGRRFVEKWRRDVPSPGACPKPRLVLPYIPSTTREFFSSMPPNVKPSIRKEEWEKRLREVKVTKDVGIDDVPTVDRDLNRLIMDYLVIEGYKSAAEEFSQEADLTPPVDFESIESRMDIREALQRGDVEDAITRVNELNPEVSNQVCLQTGEYTRTGKD</sequence>
<dbReference type="InterPro" id="IPR020946">
    <property type="entry name" value="Flavin_mOase-like"/>
</dbReference>
<keyword evidence="4" id="KW-0560">Oxidoreductase</keyword>
<dbReference type="GO" id="GO:0004499">
    <property type="term" value="F:N,N-dimethylaniline monooxygenase activity"/>
    <property type="evidence" value="ECO:0007669"/>
    <property type="project" value="InterPro"/>
</dbReference>
<comment type="caution">
    <text evidence="6">The sequence shown here is derived from an EMBL/GenBank/DDBJ whole genome shotgun (WGS) entry which is preliminary data.</text>
</comment>
<feature type="signal peptide" evidence="5">
    <location>
        <begin position="1"/>
        <end position="21"/>
    </location>
</feature>
<dbReference type="Pfam" id="PF00743">
    <property type="entry name" value="FMO-like"/>
    <property type="match status" value="2"/>
</dbReference>
<dbReference type="Pfam" id="PF08513">
    <property type="entry name" value="LisH"/>
    <property type="match status" value="1"/>
</dbReference>
<dbReference type="EMBL" id="JANIEX010001936">
    <property type="protein sequence ID" value="KAJ3553277.1"/>
    <property type="molecule type" value="Genomic_DNA"/>
</dbReference>
<feature type="chain" id="PRO_5042195429" description="Flavin-containing monooxygenase" evidence="5">
    <location>
        <begin position="22"/>
        <end position="629"/>
    </location>
</feature>
<dbReference type="GO" id="GO:0050661">
    <property type="term" value="F:NADP binding"/>
    <property type="evidence" value="ECO:0007669"/>
    <property type="project" value="InterPro"/>
</dbReference>
<organism evidence="6 7">
    <name type="scientific">Leucocoprinus birnbaumii</name>
    <dbReference type="NCBI Taxonomy" id="56174"/>
    <lineage>
        <taxon>Eukaryota</taxon>
        <taxon>Fungi</taxon>
        <taxon>Dikarya</taxon>
        <taxon>Basidiomycota</taxon>
        <taxon>Agaricomycotina</taxon>
        <taxon>Agaricomycetes</taxon>
        <taxon>Agaricomycetidae</taxon>
        <taxon>Agaricales</taxon>
        <taxon>Agaricineae</taxon>
        <taxon>Agaricaceae</taxon>
        <taxon>Leucocoprinus</taxon>
    </lineage>
</organism>
<dbReference type="InterPro" id="IPR036188">
    <property type="entry name" value="FAD/NAD-bd_sf"/>
</dbReference>